<dbReference type="CDD" id="cd18732">
    <property type="entry name" value="PIN_MtVapC4-C5_like"/>
    <property type="match status" value="1"/>
</dbReference>
<gene>
    <name evidence="8" type="primary">vapC</name>
    <name evidence="10" type="ORF">IPI13_11465</name>
</gene>
<name>A0A935INT5_9MICO</name>
<keyword evidence="2 8" id="KW-1277">Toxin-antitoxin system</keyword>
<dbReference type="GO" id="GO:0004540">
    <property type="term" value="F:RNA nuclease activity"/>
    <property type="evidence" value="ECO:0007669"/>
    <property type="project" value="InterPro"/>
</dbReference>
<protein>
    <recommendedName>
        <fullName evidence="8">Ribonuclease VapC</fullName>
        <shortName evidence="8">RNase VapC</shortName>
        <ecNumber evidence="8">3.1.-.-</ecNumber>
    </recommendedName>
    <alternativeName>
        <fullName evidence="8">Toxin VapC</fullName>
    </alternativeName>
</protein>
<keyword evidence="6 8" id="KW-0460">Magnesium</keyword>
<evidence type="ECO:0000313" key="10">
    <source>
        <dbReference type="EMBL" id="MBK7273743.1"/>
    </source>
</evidence>
<comment type="function">
    <text evidence="8">Toxic component of a toxin-antitoxin (TA) system. An RNase.</text>
</comment>
<dbReference type="EC" id="3.1.-.-" evidence="8"/>
<evidence type="ECO:0000259" key="9">
    <source>
        <dbReference type="Pfam" id="PF01850"/>
    </source>
</evidence>
<keyword evidence="8" id="KW-0800">Toxin</keyword>
<evidence type="ECO:0000256" key="7">
    <source>
        <dbReference type="ARBA" id="ARBA00038093"/>
    </source>
</evidence>
<evidence type="ECO:0000256" key="5">
    <source>
        <dbReference type="ARBA" id="ARBA00022801"/>
    </source>
</evidence>
<dbReference type="AlphaFoldDB" id="A0A935INT5"/>
<evidence type="ECO:0000256" key="4">
    <source>
        <dbReference type="ARBA" id="ARBA00022723"/>
    </source>
</evidence>
<dbReference type="GO" id="GO:0090729">
    <property type="term" value="F:toxin activity"/>
    <property type="evidence" value="ECO:0007669"/>
    <property type="project" value="UniProtKB-KW"/>
</dbReference>
<keyword evidence="5 8" id="KW-0378">Hydrolase</keyword>
<feature type="binding site" evidence="8">
    <location>
        <position position="15"/>
    </location>
    <ligand>
        <name>Mg(2+)</name>
        <dbReference type="ChEBI" id="CHEBI:18420"/>
    </ligand>
</feature>
<evidence type="ECO:0000313" key="11">
    <source>
        <dbReference type="Proteomes" id="UP000726105"/>
    </source>
</evidence>
<evidence type="ECO:0000256" key="1">
    <source>
        <dbReference type="ARBA" id="ARBA00001946"/>
    </source>
</evidence>
<dbReference type="Proteomes" id="UP000726105">
    <property type="component" value="Unassembled WGS sequence"/>
</dbReference>
<dbReference type="HAMAP" id="MF_00265">
    <property type="entry name" value="VapC_Nob1"/>
    <property type="match status" value="1"/>
</dbReference>
<dbReference type="InterPro" id="IPR029060">
    <property type="entry name" value="PIN-like_dom_sf"/>
</dbReference>
<organism evidence="10 11">
    <name type="scientific">Candidatus Phosphoribacter hodrii</name>
    <dbReference type="NCBI Taxonomy" id="2953743"/>
    <lineage>
        <taxon>Bacteria</taxon>
        <taxon>Bacillati</taxon>
        <taxon>Actinomycetota</taxon>
        <taxon>Actinomycetes</taxon>
        <taxon>Micrococcales</taxon>
        <taxon>Dermatophilaceae</taxon>
        <taxon>Candidatus Phosphoribacter</taxon>
    </lineage>
</organism>
<proteinExistence type="inferred from homology"/>
<dbReference type="Gene3D" id="3.40.50.1010">
    <property type="entry name" value="5'-nuclease"/>
    <property type="match status" value="1"/>
</dbReference>
<dbReference type="GO" id="GO:0016787">
    <property type="term" value="F:hydrolase activity"/>
    <property type="evidence" value="ECO:0007669"/>
    <property type="project" value="UniProtKB-KW"/>
</dbReference>
<dbReference type="InterPro" id="IPR002716">
    <property type="entry name" value="PIN_dom"/>
</dbReference>
<sequence>MSNLVPERLPAGLLDTSVVIDLDLVDPDLLPLTVGVSAITMAELAAGPAATQDLAERARRQDRLQRAEAVFEAIPFGSDAARAYGRVHAAVVAAGRQPRRRFADLLIAAVAEAEGLPLLTRNPEDFAGLEELLLVVPV</sequence>
<feature type="domain" description="PIN" evidence="9">
    <location>
        <begin position="14"/>
        <end position="126"/>
    </location>
</feature>
<dbReference type="EMBL" id="JADJIB010000004">
    <property type="protein sequence ID" value="MBK7273743.1"/>
    <property type="molecule type" value="Genomic_DNA"/>
</dbReference>
<comment type="similarity">
    <text evidence="7 8">Belongs to the PINc/VapC protein family.</text>
</comment>
<dbReference type="Pfam" id="PF01850">
    <property type="entry name" value="PIN"/>
    <property type="match status" value="1"/>
</dbReference>
<keyword evidence="3 8" id="KW-0540">Nuclease</keyword>
<dbReference type="GO" id="GO:0000287">
    <property type="term" value="F:magnesium ion binding"/>
    <property type="evidence" value="ECO:0007669"/>
    <property type="project" value="UniProtKB-UniRule"/>
</dbReference>
<evidence type="ECO:0000256" key="6">
    <source>
        <dbReference type="ARBA" id="ARBA00022842"/>
    </source>
</evidence>
<evidence type="ECO:0000256" key="3">
    <source>
        <dbReference type="ARBA" id="ARBA00022722"/>
    </source>
</evidence>
<keyword evidence="4 8" id="KW-0479">Metal-binding</keyword>
<comment type="cofactor">
    <cofactor evidence="1 8">
        <name>Mg(2+)</name>
        <dbReference type="ChEBI" id="CHEBI:18420"/>
    </cofactor>
</comment>
<accession>A0A935INT5</accession>
<dbReference type="InterPro" id="IPR022907">
    <property type="entry name" value="VapC_family"/>
</dbReference>
<feature type="binding site" evidence="8">
    <location>
        <position position="104"/>
    </location>
    <ligand>
        <name>Mg(2+)</name>
        <dbReference type="ChEBI" id="CHEBI:18420"/>
    </ligand>
</feature>
<evidence type="ECO:0000256" key="8">
    <source>
        <dbReference type="HAMAP-Rule" id="MF_00265"/>
    </source>
</evidence>
<evidence type="ECO:0000256" key="2">
    <source>
        <dbReference type="ARBA" id="ARBA00022649"/>
    </source>
</evidence>
<dbReference type="PANTHER" id="PTHR33653">
    <property type="entry name" value="RIBONUCLEASE VAPC2"/>
    <property type="match status" value="1"/>
</dbReference>
<comment type="caution">
    <text evidence="10">The sequence shown here is derived from an EMBL/GenBank/DDBJ whole genome shotgun (WGS) entry which is preliminary data.</text>
</comment>
<dbReference type="PANTHER" id="PTHR33653:SF1">
    <property type="entry name" value="RIBONUCLEASE VAPC2"/>
    <property type="match status" value="1"/>
</dbReference>
<dbReference type="SUPFAM" id="SSF88723">
    <property type="entry name" value="PIN domain-like"/>
    <property type="match status" value="1"/>
</dbReference>
<dbReference type="InterPro" id="IPR050556">
    <property type="entry name" value="Type_II_TA_system_RNase"/>
</dbReference>
<reference evidence="10 11" key="1">
    <citation type="submission" date="2020-10" db="EMBL/GenBank/DDBJ databases">
        <title>Connecting structure to function with the recovery of over 1000 high-quality activated sludge metagenome-assembled genomes encoding full-length rRNA genes using long-read sequencing.</title>
        <authorList>
            <person name="Singleton C.M."/>
            <person name="Petriglieri F."/>
            <person name="Kristensen J.M."/>
            <person name="Kirkegaard R.H."/>
            <person name="Michaelsen T.Y."/>
            <person name="Andersen M.H."/>
            <person name="Karst S.M."/>
            <person name="Dueholm M.S."/>
            <person name="Nielsen P.H."/>
            <person name="Albertsen M."/>
        </authorList>
    </citation>
    <scope>NUCLEOTIDE SEQUENCE [LARGE SCALE GENOMIC DNA]</scope>
    <source>
        <strain evidence="10">Ega_18-Q3-R5-49_MAXAC.001</strain>
    </source>
</reference>